<evidence type="ECO:0000256" key="7">
    <source>
        <dbReference type="ARBA" id="ARBA00023128"/>
    </source>
</evidence>
<dbReference type="AlphaFoldDB" id="A0A9W4SC47"/>
<evidence type="ECO:0000256" key="6">
    <source>
        <dbReference type="ARBA" id="ARBA00022989"/>
    </source>
</evidence>
<evidence type="ECO:0000256" key="3">
    <source>
        <dbReference type="ARBA" id="ARBA00022448"/>
    </source>
</evidence>
<evidence type="ECO:0000256" key="5">
    <source>
        <dbReference type="ARBA" id="ARBA00022737"/>
    </source>
</evidence>
<dbReference type="InterPro" id="IPR023395">
    <property type="entry name" value="MCP_dom_sf"/>
</dbReference>
<keyword evidence="7" id="KW-0496">Mitochondrion</keyword>
<dbReference type="InterPro" id="IPR050567">
    <property type="entry name" value="Mitochondrial_Carrier"/>
</dbReference>
<evidence type="ECO:0000256" key="8">
    <source>
        <dbReference type="ARBA" id="ARBA00023136"/>
    </source>
</evidence>
<dbReference type="SUPFAM" id="SSF103506">
    <property type="entry name" value="Mitochondrial carrier"/>
    <property type="match status" value="1"/>
</dbReference>
<name>A0A9W4SC47_9GLOM</name>
<accession>A0A9W4SC47</accession>
<reference evidence="11" key="1">
    <citation type="submission" date="2022-08" db="EMBL/GenBank/DDBJ databases">
        <authorList>
            <person name="Kallberg Y."/>
            <person name="Tangrot J."/>
            <person name="Rosling A."/>
        </authorList>
    </citation>
    <scope>NUCLEOTIDE SEQUENCE</scope>
    <source>
        <strain evidence="11">Wild A</strain>
    </source>
</reference>
<feature type="repeat" description="Solcar" evidence="9">
    <location>
        <begin position="10"/>
        <end position="91"/>
    </location>
</feature>
<dbReference type="OrthoDB" id="409586at2759"/>
<keyword evidence="12" id="KW-1185">Reference proteome</keyword>
<dbReference type="GO" id="GO:0000064">
    <property type="term" value="F:L-ornithine transmembrane transporter activity"/>
    <property type="evidence" value="ECO:0007669"/>
    <property type="project" value="TreeGrafter"/>
</dbReference>
<keyword evidence="5" id="KW-0677">Repeat</keyword>
<keyword evidence="6" id="KW-1133">Transmembrane helix</keyword>
<comment type="caution">
    <text evidence="11">The sequence shown here is derived from an EMBL/GenBank/DDBJ whole genome shotgun (WGS) entry which is preliminary data.</text>
</comment>
<feature type="repeat" description="Solcar" evidence="9">
    <location>
        <begin position="105"/>
        <end position="191"/>
    </location>
</feature>
<sequence>MSGTNQKGLIKGVKDFFSGTIGGIVQVFVGQPFDTVKVRLQTQPYNGTLDCVKQTSKEGLRGFYKGSTTPLVGYGTFVSIQFLVFGYTQRLFNERNVKNGDSSVLTMSQLYLSGAAAGIVSSFVSCPVEHIRTRLQVQRNNELYSGPIDFIKKIYSKYQIKGIYKGQLITMARELHGCGCYFLIYEYLMHRAMSEEKKKRDELPSWKHCLYGAAAGYGLWGFCYPIDVIKSKIQTDEFSKEKRVYSSSLDCAKQTFAKEGIKGFFKGFGACILRAGPVNASSFVAIEIAKKWFDRRFQL</sequence>
<dbReference type="PROSITE" id="PS50920">
    <property type="entry name" value="SOLCAR"/>
    <property type="match status" value="3"/>
</dbReference>
<evidence type="ECO:0000256" key="1">
    <source>
        <dbReference type="ARBA" id="ARBA00004225"/>
    </source>
</evidence>
<dbReference type="InterPro" id="IPR018108">
    <property type="entry name" value="MCP_transmembrane"/>
</dbReference>
<dbReference type="PANTHER" id="PTHR45624:SF12">
    <property type="entry name" value="MITOCHONDRIAL ORNITHINE TRANSPORTER 1"/>
    <property type="match status" value="1"/>
</dbReference>
<dbReference type="Proteomes" id="UP001153678">
    <property type="component" value="Unassembled WGS sequence"/>
</dbReference>
<dbReference type="GO" id="GO:0031966">
    <property type="term" value="C:mitochondrial membrane"/>
    <property type="evidence" value="ECO:0007669"/>
    <property type="project" value="UniProtKB-SubCell"/>
</dbReference>
<evidence type="ECO:0000256" key="9">
    <source>
        <dbReference type="PROSITE-ProRule" id="PRU00282"/>
    </source>
</evidence>
<dbReference type="EMBL" id="CAMKVN010000066">
    <property type="protein sequence ID" value="CAI2163039.1"/>
    <property type="molecule type" value="Genomic_DNA"/>
</dbReference>
<evidence type="ECO:0000256" key="2">
    <source>
        <dbReference type="ARBA" id="ARBA00006375"/>
    </source>
</evidence>
<keyword evidence="4 9" id="KW-0812">Transmembrane</keyword>
<keyword evidence="3 10" id="KW-0813">Transport</keyword>
<organism evidence="11 12">
    <name type="scientific">Funneliformis geosporum</name>
    <dbReference type="NCBI Taxonomy" id="1117311"/>
    <lineage>
        <taxon>Eukaryota</taxon>
        <taxon>Fungi</taxon>
        <taxon>Fungi incertae sedis</taxon>
        <taxon>Mucoromycota</taxon>
        <taxon>Glomeromycotina</taxon>
        <taxon>Glomeromycetes</taxon>
        <taxon>Glomerales</taxon>
        <taxon>Glomeraceae</taxon>
        <taxon>Funneliformis</taxon>
    </lineage>
</organism>
<dbReference type="PRINTS" id="PR00926">
    <property type="entry name" value="MITOCARRIER"/>
</dbReference>
<gene>
    <name evidence="11" type="ORF">FWILDA_LOCUS867</name>
</gene>
<comment type="similarity">
    <text evidence="2 10">Belongs to the mitochondrial carrier (TC 2.A.29) family.</text>
</comment>
<evidence type="ECO:0000256" key="10">
    <source>
        <dbReference type="RuleBase" id="RU000488"/>
    </source>
</evidence>
<dbReference type="GO" id="GO:1990575">
    <property type="term" value="P:mitochondrial L-ornithine transmembrane transport"/>
    <property type="evidence" value="ECO:0007669"/>
    <property type="project" value="TreeGrafter"/>
</dbReference>
<evidence type="ECO:0000313" key="12">
    <source>
        <dbReference type="Proteomes" id="UP001153678"/>
    </source>
</evidence>
<comment type="subcellular location">
    <subcellularLocation>
        <location evidence="1">Mitochondrion membrane</location>
        <topology evidence="1">Multi-pass membrane protein</topology>
    </subcellularLocation>
</comment>
<protein>
    <submittedName>
        <fullName evidence="11">16208_t:CDS:1</fullName>
    </submittedName>
</protein>
<dbReference type="Pfam" id="PF00153">
    <property type="entry name" value="Mito_carr"/>
    <property type="match status" value="3"/>
</dbReference>
<dbReference type="InterPro" id="IPR002067">
    <property type="entry name" value="MCP"/>
</dbReference>
<dbReference type="PANTHER" id="PTHR45624">
    <property type="entry name" value="MITOCHONDRIAL BASIC AMINO ACIDS TRANSPORTER-RELATED"/>
    <property type="match status" value="1"/>
</dbReference>
<dbReference type="Gene3D" id="1.50.40.10">
    <property type="entry name" value="Mitochondrial carrier domain"/>
    <property type="match status" value="2"/>
</dbReference>
<feature type="repeat" description="Solcar" evidence="9">
    <location>
        <begin position="207"/>
        <end position="292"/>
    </location>
</feature>
<keyword evidence="8 9" id="KW-0472">Membrane</keyword>
<evidence type="ECO:0000256" key="4">
    <source>
        <dbReference type="ARBA" id="ARBA00022692"/>
    </source>
</evidence>
<proteinExistence type="inferred from homology"/>
<evidence type="ECO:0000313" key="11">
    <source>
        <dbReference type="EMBL" id="CAI2163039.1"/>
    </source>
</evidence>